<evidence type="ECO:0000313" key="1">
    <source>
        <dbReference type="EMBL" id="MDU9007248.1"/>
    </source>
</evidence>
<sequence length="85" mass="9657">MEKADFYTLFVEVDRVLHRDNDALEPAASGQRLGDFFDQVNQLRESDDAPVGNVGDYLRATLQSTNDRTTRATRGRIIREVLLDT</sequence>
<name>A0ABU3VM40_9RHOB</name>
<dbReference type="EMBL" id="JASMWN010000076">
    <property type="protein sequence ID" value="MDU9007248.1"/>
    <property type="molecule type" value="Genomic_DNA"/>
</dbReference>
<dbReference type="Proteomes" id="UP001255416">
    <property type="component" value="Unassembled WGS sequence"/>
</dbReference>
<proteinExistence type="predicted"/>
<reference evidence="2" key="1">
    <citation type="submission" date="2023-05" db="EMBL/GenBank/DDBJ databases">
        <title>Sedimentitalea sp. nov. JM2-8.</title>
        <authorList>
            <person name="Huang J."/>
        </authorList>
    </citation>
    <scope>NUCLEOTIDE SEQUENCE [LARGE SCALE GENOMIC DNA]</scope>
    <source>
        <strain evidence="2">KHS03</strain>
    </source>
</reference>
<accession>A0ABU3VM40</accession>
<evidence type="ECO:0000313" key="2">
    <source>
        <dbReference type="Proteomes" id="UP001255416"/>
    </source>
</evidence>
<protein>
    <submittedName>
        <fullName evidence="1">Uncharacterized protein</fullName>
    </submittedName>
</protein>
<keyword evidence="2" id="KW-1185">Reference proteome</keyword>
<gene>
    <name evidence="1" type="ORF">QO231_26025</name>
</gene>
<dbReference type="RefSeq" id="WP_316783186.1">
    <property type="nucleotide sequence ID" value="NZ_JASMWN010000076.1"/>
</dbReference>
<comment type="caution">
    <text evidence="1">The sequence shown here is derived from an EMBL/GenBank/DDBJ whole genome shotgun (WGS) entry which is preliminary data.</text>
</comment>
<organism evidence="1 2">
    <name type="scientific">Sedimentitalea todarodis</name>
    <dbReference type="NCBI Taxonomy" id="1631240"/>
    <lineage>
        <taxon>Bacteria</taxon>
        <taxon>Pseudomonadati</taxon>
        <taxon>Pseudomonadota</taxon>
        <taxon>Alphaproteobacteria</taxon>
        <taxon>Rhodobacterales</taxon>
        <taxon>Paracoccaceae</taxon>
        <taxon>Sedimentitalea</taxon>
    </lineage>
</organism>